<dbReference type="InterPro" id="IPR022414">
    <property type="entry name" value="ATP-guanido_PTrfase_cat"/>
</dbReference>
<keyword evidence="4" id="KW-0067">ATP-binding</keyword>
<dbReference type="PANTHER" id="PTHR11547:SF38">
    <property type="entry name" value="ARGININE KINASE 1-RELATED"/>
    <property type="match status" value="1"/>
</dbReference>
<evidence type="ECO:0000256" key="4">
    <source>
        <dbReference type="ARBA" id="ARBA00022840"/>
    </source>
</evidence>
<dbReference type="GO" id="GO:0005524">
    <property type="term" value="F:ATP binding"/>
    <property type="evidence" value="ECO:0007669"/>
    <property type="project" value="UniProtKB-KW"/>
</dbReference>
<dbReference type="PANTHER" id="PTHR11547">
    <property type="entry name" value="ARGININE OR CREATINE KINASE"/>
    <property type="match status" value="1"/>
</dbReference>
<dbReference type="EMBL" id="UOGK01000655">
    <property type="protein sequence ID" value="VAX42180.1"/>
    <property type="molecule type" value="Genomic_DNA"/>
</dbReference>
<protein>
    <submittedName>
        <fullName evidence="7">ATP:guanido phosphotransferase YacI</fullName>
        <ecNumber evidence="7">2.7.3.-</ecNumber>
    </submittedName>
</protein>
<evidence type="ECO:0000256" key="1">
    <source>
        <dbReference type="ARBA" id="ARBA00022679"/>
    </source>
</evidence>
<dbReference type="InterPro" id="IPR022415">
    <property type="entry name" value="ATP-guanido_PTrfase_AS"/>
</dbReference>
<dbReference type="AlphaFoldDB" id="A0A3B1E1F6"/>
<sequence>MSTPTDPPTGPPSGPADHPSPAGSNGDAEQRESLPKPMFETGTEWLRTDGKESDVVLSSRVRLARNLAGQPFVHKSSEADLRHVLTVCRGAIEGASLGEKVVWVELHETPAMDRSLLLERHLVSGQLAKGKLGPKRKSADWPRAVAFGLPGERAAVMVNEEDHLRLQVMRAGLGLHEAWTEADALDDQIEAGIDYAFSPRLGYLTACPTNVGTGVRFSVMLHLPGLRMVGEIDKVKRAAADMSLAVRGFYGEGSEASGDFYQLSNQTTLGKSEQQLLEELGERIVPEVIEYERQSRQTLMQKRRWQLEDAVYRAFGVLRHARLLRTEESMQLLSVLRLGVALEIVQEVTTDDLHRLMLLVQPAHLQRVAGREMAQNERRRERAKIVRDRLGGG</sequence>
<dbReference type="GO" id="GO:0046314">
    <property type="term" value="P:phosphocreatine biosynthetic process"/>
    <property type="evidence" value="ECO:0007669"/>
    <property type="project" value="InterPro"/>
</dbReference>
<dbReference type="PROSITE" id="PS00112">
    <property type="entry name" value="PHOSPHAGEN_KINASE"/>
    <property type="match status" value="1"/>
</dbReference>
<dbReference type="InterPro" id="IPR014746">
    <property type="entry name" value="Gln_synth/guanido_kin_cat_dom"/>
</dbReference>
<evidence type="ECO:0000256" key="3">
    <source>
        <dbReference type="ARBA" id="ARBA00022777"/>
    </source>
</evidence>
<dbReference type="InterPro" id="IPR023660">
    <property type="entry name" value="Arg_Kinase"/>
</dbReference>
<dbReference type="EC" id="2.7.3.-" evidence="7"/>
<evidence type="ECO:0000313" key="7">
    <source>
        <dbReference type="EMBL" id="VAX42180.1"/>
    </source>
</evidence>
<evidence type="ECO:0000256" key="2">
    <source>
        <dbReference type="ARBA" id="ARBA00022741"/>
    </source>
</evidence>
<reference evidence="7" key="1">
    <citation type="submission" date="2018-06" db="EMBL/GenBank/DDBJ databases">
        <authorList>
            <person name="Zhirakovskaya E."/>
        </authorList>
    </citation>
    <scope>NUCLEOTIDE SEQUENCE</scope>
</reference>
<dbReference type="Gene3D" id="3.30.590.10">
    <property type="entry name" value="Glutamine synthetase/guanido kinase, catalytic domain"/>
    <property type="match status" value="1"/>
</dbReference>
<evidence type="ECO:0000256" key="5">
    <source>
        <dbReference type="SAM" id="MobiDB-lite"/>
    </source>
</evidence>
<evidence type="ECO:0000259" key="6">
    <source>
        <dbReference type="PROSITE" id="PS51510"/>
    </source>
</evidence>
<dbReference type="GO" id="GO:0004111">
    <property type="term" value="F:creatine kinase activity"/>
    <property type="evidence" value="ECO:0007669"/>
    <property type="project" value="InterPro"/>
</dbReference>
<keyword evidence="1 7" id="KW-0808">Transferase</keyword>
<dbReference type="PROSITE" id="PS51510">
    <property type="entry name" value="PHOSPHAGEN_KINASE_C"/>
    <property type="match status" value="1"/>
</dbReference>
<dbReference type="GO" id="GO:0005615">
    <property type="term" value="C:extracellular space"/>
    <property type="evidence" value="ECO:0007669"/>
    <property type="project" value="TreeGrafter"/>
</dbReference>
<name>A0A3B1E1F6_9ZZZZ</name>
<dbReference type="NCBIfam" id="NF002194">
    <property type="entry name" value="PRK01059.1-4"/>
    <property type="match status" value="1"/>
</dbReference>
<feature type="compositionally biased region" description="Pro residues" evidence="5">
    <location>
        <begin position="1"/>
        <end position="14"/>
    </location>
</feature>
<dbReference type="InterPro" id="IPR000749">
    <property type="entry name" value="ATP-guanido_PTrfase"/>
</dbReference>
<organism evidence="7">
    <name type="scientific">hydrothermal vent metagenome</name>
    <dbReference type="NCBI Taxonomy" id="652676"/>
    <lineage>
        <taxon>unclassified sequences</taxon>
        <taxon>metagenomes</taxon>
        <taxon>ecological metagenomes</taxon>
    </lineage>
</organism>
<accession>A0A3B1E1F6</accession>
<keyword evidence="3" id="KW-0418">Kinase</keyword>
<proteinExistence type="predicted"/>
<feature type="region of interest" description="Disordered" evidence="5">
    <location>
        <begin position="1"/>
        <end position="36"/>
    </location>
</feature>
<dbReference type="CDD" id="cd07930">
    <property type="entry name" value="bacterial_phosphagen_kinase"/>
    <property type="match status" value="1"/>
</dbReference>
<feature type="domain" description="Phosphagen kinase C-terminal" evidence="6">
    <location>
        <begin position="55"/>
        <end position="295"/>
    </location>
</feature>
<dbReference type="Pfam" id="PF00217">
    <property type="entry name" value="ATP-gua_Ptrans"/>
    <property type="match status" value="1"/>
</dbReference>
<keyword evidence="2" id="KW-0547">Nucleotide-binding</keyword>
<dbReference type="SUPFAM" id="SSF55931">
    <property type="entry name" value="Glutamine synthetase/guanido kinase"/>
    <property type="match status" value="1"/>
</dbReference>
<gene>
    <name evidence="7" type="ORF">MNBD_PLANCTO03-9</name>
</gene>